<feature type="region of interest" description="Disordered" evidence="1">
    <location>
        <begin position="565"/>
        <end position="667"/>
    </location>
</feature>
<accession>A0A9P6ADE0</accession>
<dbReference type="OrthoDB" id="3331822at2759"/>
<feature type="region of interest" description="Disordered" evidence="1">
    <location>
        <begin position="1232"/>
        <end position="1266"/>
    </location>
</feature>
<keyword evidence="3" id="KW-1185">Reference proteome</keyword>
<feature type="compositionally biased region" description="Acidic residues" evidence="1">
    <location>
        <begin position="831"/>
        <end position="840"/>
    </location>
</feature>
<feature type="compositionally biased region" description="Polar residues" evidence="1">
    <location>
        <begin position="1315"/>
        <end position="1335"/>
    </location>
</feature>
<feature type="region of interest" description="Disordered" evidence="1">
    <location>
        <begin position="1"/>
        <end position="154"/>
    </location>
</feature>
<comment type="caution">
    <text evidence="2">The sequence shown here is derived from an EMBL/GenBank/DDBJ whole genome shotgun (WGS) entry which is preliminary data.</text>
</comment>
<feature type="compositionally biased region" description="Polar residues" evidence="1">
    <location>
        <begin position="1245"/>
        <end position="1254"/>
    </location>
</feature>
<proteinExistence type="predicted"/>
<feature type="compositionally biased region" description="Polar residues" evidence="1">
    <location>
        <begin position="734"/>
        <end position="750"/>
    </location>
</feature>
<feature type="region of interest" description="Disordered" evidence="1">
    <location>
        <begin position="1314"/>
        <end position="1335"/>
    </location>
</feature>
<feature type="region of interest" description="Disordered" evidence="1">
    <location>
        <begin position="170"/>
        <end position="201"/>
    </location>
</feature>
<feature type="compositionally biased region" description="Low complexity" evidence="1">
    <location>
        <begin position="800"/>
        <end position="820"/>
    </location>
</feature>
<dbReference type="EMBL" id="MU129315">
    <property type="protein sequence ID" value="KAF9503683.1"/>
    <property type="molecule type" value="Genomic_DNA"/>
</dbReference>
<protein>
    <submittedName>
        <fullName evidence="2">Uncharacterized protein</fullName>
    </submittedName>
</protein>
<gene>
    <name evidence="2" type="ORF">BS47DRAFT_1402165</name>
</gene>
<feature type="compositionally biased region" description="Polar residues" evidence="1">
    <location>
        <begin position="142"/>
        <end position="154"/>
    </location>
</feature>
<feature type="compositionally biased region" description="Polar residues" evidence="1">
    <location>
        <begin position="107"/>
        <end position="134"/>
    </location>
</feature>
<evidence type="ECO:0000313" key="2">
    <source>
        <dbReference type="EMBL" id="KAF9503683.1"/>
    </source>
</evidence>
<feature type="region of interest" description="Disordered" evidence="1">
    <location>
        <begin position="774"/>
        <end position="844"/>
    </location>
</feature>
<reference evidence="2" key="1">
    <citation type="journal article" date="2020" name="Nat. Commun.">
        <title>Large-scale genome sequencing of mycorrhizal fungi provides insights into the early evolution of symbiotic traits.</title>
        <authorList>
            <person name="Miyauchi S."/>
            <person name="Kiss E."/>
            <person name="Kuo A."/>
            <person name="Drula E."/>
            <person name="Kohler A."/>
            <person name="Sanchez-Garcia M."/>
            <person name="Morin E."/>
            <person name="Andreopoulos B."/>
            <person name="Barry K.W."/>
            <person name="Bonito G."/>
            <person name="Buee M."/>
            <person name="Carver A."/>
            <person name="Chen C."/>
            <person name="Cichocki N."/>
            <person name="Clum A."/>
            <person name="Culley D."/>
            <person name="Crous P.W."/>
            <person name="Fauchery L."/>
            <person name="Girlanda M."/>
            <person name="Hayes R.D."/>
            <person name="Keri Z."/>
            <person name="LaButti K."/>
            <person name="Lipzen A."/>
            <person name="Lombard V."/>
            <person name="Magnuson J."/>
            <person name="Maillard F."/>
            <person name="Murat C."/>
            <person name="Nolan M."/>
            <person name="Ohm R.A."/>
            <person name="Pangilinan J."/>
            <person name="Pereira M.F."/>
            <person name="Perotto S."/>
            <person name="Peter M."/>
            <person name="Pfister S."/>
            <person name="Riley R."/>
            <person name="Sitrit Y."/>
            <person name="Stielow J.B."/>
            <person name="Szollosi G."/>
            <person name="Zifcakova L."/>
            <person name="Stursova M."/>
            <person name="Spatafora J.W."/>
            <person name="Tedersoo L."/>
            <person name="Vaario L.M."/>
            <person name="Yamada A."/>
            <person name="Yan M."/>
            <person name="Wang P."/>
            <person name="Xu J."/>
            <person name="Bruns T."/>
            <person name="Baldrian P."/>
            <person name="Vilgalys R."/>
            <person name="Dunand C."/>
            <person name="Henrissat B."/>
            <person name="Grigoriev I.V."/>
            <person name="Hibbett D."/>
            <person name="Nagy L.G."/>
            <person name="Martin F.M."/>
        </authorList>
    </citation>
    <scope>NUCLEOTIDE SEQUENCE</scope>
    <source>
        <strain evidence="2">UP504</strain>
    </source>
</reference>
<feature type="compositionally biased region" description="Basic residues" evidence="1">
    <location>
        <begin position="622"/>
        <end position="634"/>
    </location>
</feature>
<evidence type="ECO:0000313" key="3">
    <source>
        <dbReference type="Proteomes" id="UP000886523"/>
    </source>
</evidence>
<feature type="region of interest" description="Disordered" evidence="1">
    <location>
        <begin position="725"/>
        <end position="759"/>
    </location>
</feature>
<evidence type="ECO:0000256" key="1">
    <source>
        <dbReference type="SAM" id="MobiDB-lite"/>
    </source>
</evidence>
<feature type="compositionally biased region" description="Basic residues" evidence="1">
    <location>
        <begin position="1"/>
        <end position="14"/>
    </location>
</feature>
<organism evidence="2 3">
    <name type="scientific">Hydnum rufescens UP504</name>
    <dbReference type="NCBI Taxonomy" id="1448309"/>
    <lineage>
        <taxon>Eukaryota</taxon>
        <taxon>Fungi</taxon>
        <taxon>Dikarya</taxon>
        <taxon>Basidiomycota</taxon>
        <taxon>Agaricomycotina</taxon>
        <taxon>Agaricomycetes</taxon>
        <taxon>Cantharellales</taxon>
        <taxon>Hydnaceae</taxon>
        <taxon>Hydnum</taxon>
    </lineage>
</organism>
<sequence length="1335" mass="145642">MPPKARKTYKRNKRVTVLTASPAFSKGKMAESSMARPSTKPRATGSSDAPMKSVVGDLVQQSAAPRMKWSVEIPPRQSDAPLSSGALHPPIQSMADVSPAHSPVGSVANSPVHNTVNSPALSTGSSLAPRNSLGSPHGSPASPGNSPYHSSLQLHSPHLRSPLAFYFDEPDFDFRTPTPTPTQDHRDDTPLFLDDGEGSEDEIDHGLENGGDIDSGDEVLAKSLGGPFTEQQIAEIREIVDAMNQQLEQKAKEWERPLESVMRIGNLGINTRERRSGGNPWNAFHHSYEKDSDPDRPHHEYVEKVIQPAYRSLILEHGGEDSAEWKKKAKELVEQHNASKAAQAAAIALSPAAMGKVIKQTTKRWTDDLKWMATMNIHGFCALFSGIPDEAASKHNAVFTGTPAMKAWLDESFPKDSTLLKMIHSHILVYQGEQRLQRDVRRKVPKTMHMMRKEISEELQNLLKPFVGHVPRVPWATLPRFLANNHLKMENWVTELDFPNLMSLDVSVVRTDSWKKLWQAFFELKDDSQRVRILQLADDTRLPDDTAIVVDRYNAILVTAGQAYESEGSGGPESHNGVNGVGSSATENAPPPEPNNPQSNSVATGSSRSRKRRSDTSGGPVQKKKRVRGGRKKGARDVISSEFIAESDEEPEEQGASTFDASLGGISGSASGPDPFAVPVNWENGLNTGVYNPVVPNDVPPSDFDALLAQYPDLGLGLNVGGSGDGVLPHVPSKASQKSGPSQEDNNSGSEHPPRHTTNKFSARPVVEVPHSCHAAAPVSSSSTRAQVPPVDLFSPTSPPSNSFEPPSSPLPGLSDPFDSTTEGTAVQGAEDWDLEEEENRGDASDVIHRGGWFSIDQIKWAHAKCEEFFAELDAKAKEWNRSLESVRRIALAVSPSKTSRNRNAWNAFQALYKKDHPNTDPSVSARDYTVNMVQPAYAQLIESFGGEESPEWATEAAQLIAEHESAKVGATKLVAQSGGDIAWIMANQKDKWTHNMQWLATMDIHTMFLMVTGNAASPALDQFNEEQGKRKCDEDLSTTYKTRTAIKDTLIGLFSPFVKMTKFPWTNLAKVLVQNKLIISNFVPNDEFPNFGTSLSDLHTTDQYKTLYYVLEESSPEKKIVITKVDNWPVGEAEDVALITDRHGEVILSLAAAWDYTAWHGAGETGGGEGSKGVKWSGMDVGLDDRRGNKTTVGKRKKAAVKSIALIRDESEDADSVDNLLSFGSWAASHDSSNSSSIPRGHSSLHNQQQLPNQPRPKPHFTSSLSVTTAPLPVLNGLGHLENVNIDLGSGFLDQWTEEELDGVAGQIGYQGFGDSSSMNLNGQPTYSGEQPGY</sequence>
<name>A0A9P6ADE0_9AGAM</name>
<dbReference type="Proteomes" id="UP000886523">
    <property type="component" value="Unassembled WGS sequence"/>
</dbReference>